<feature type="compositionally biased region" description="Low complexity" evidence="1">
    <location>
        <begin position="45"/>
        <end position="61"/>
    </location>
</feature>
<proteinExistence type="predicted"/>
<feature type="region of interest" description="Disordered" evidence="1">
    <location>
        <begin position="15"/>
        <end position="77"/>
    </location>
</feature>
<dbReference type="Proteomes" id="UP001497516">
    <property type="component" value="Chromosome 6"/>
</dbReference>
<evidence type="ECO:0000313" key="3">
    <source>
        <dbReference type="Proteomes" id="UP001497516"/>
    </source>
</evidence>
<evidence type="ECO:0000313" key="2">
    <source>
        <dbReference type="EMBL" id="CAL1395242.1"/>
    </source>
</evidence>
<feature type="compositionally biased region" description="Low complexity" evidence="1">
    <location>
        <begin position="17"/>
        <end position="28"/>
    </location>
</feature>
<gene>
    <name evidence="2" type="ORF">LTRI10_LOCUS35687</name>
</gene>
<dbReference type="EMBL" id="OZ034819">
    <property type="protein sequence ID" value="CAL1395242.1"/>
    <property type="molecule type" value="Genomic_DNA"/>
</dbReference>
<dbReference type="AlphaFoldDB" id="A0AAV2FB38"/>
<keyword evidence="3" id="KW-1185">Reference proteome</keyword>
<reference evidence="2 3" key="1">
    <citation type="submission" date="2024-04" db="EMBL/GenBank/DDBJ databases">
        <authorList>
            <person name="Fracassetti M."/>
        </authorList>
    </citation>
    <scope>NUCLEOTIDE SEQUENCE [LARGE SCALE GENOMIC DNA]</scope>
</reference>
<evidence type="ECO:0000256" key="1">
    <source>
        <dbReference type="SAM" id="MobiDB-lite"/>
    </source>
</evidence>
<organism evidence="2 3">
    <name type="scientific">Linum trigynum</name>
    <dbReference type="NCBI Taxonomy" id="586398"/>
    <lineage>
        <taxon>Eukaryota</taxon>
        <taxon>Viridiplantae</taxon>
        <taxon>Streptophyta</taxon>
        <taxon>Embryophyta</taxon>
        <taxon>Tracheophyta</taxon>
        <taxon>Spermatophyta</taxon>
        <taxon>Magnoliopsida</taxon>
        <taxon>eudicotyledons</taxon>
        <taxon>Gunneridae</taxon>
        <taxon>Pentapetalae</taxon>
        <taxon>rosids</taxon>
        <taxon>fabids</taxon>
        <taxon>Malpighiales</taxon>
        <taxon>Linaceae</taxon>
        <taxon>Linum</taxon>
    </lineage>
</organism>
<accession>A0AAV2FB38</accession>
<protein>
    <submittedName>
        <fullName evidence="2">Uncharacterized protein</fullName>
    </submittedName>
</protein>
<feature type="compositionally biased region" description="Pro residues" evidence="1">
    <location>
        <begin position="29"/>
        <end position="44"/>
    </location>
</feature>
<sequence length="102" mass="11166">MFSVSNLCIFQEPVTTSSSAPNSSSLPLPRRPPPKSPPLCPPPQSGSVPRSSVARFRAGAPRRGGRSSGNEFEERSERLQIQRCCSRERLGLLFPALVTWSK</sequence>
<name>A0AAV2FB38_9ROSI</name>